<organism evidence="1 2">
    <name type="scientific">Persea americana</name>
    <name type="common">Avocado</name>
    <dbReference type="NCBI Taxonomy" id="3435"/>
    <lineage>
        <taxon>Eukaryota</taxon>
        <taxon>Viridiplantae</taxon>
        <taxon>Streptophyta</taxon>
        <taxon>Embryophyta</taxon>
        <taxon>Tracheophyta</taxon>
        <taxon>Spermatophyta</taxon>
        <taxon>Magnoliopsida</taxon>
        <taxon>Magnoliidae</taxon>
        <taxon>Laurales</taxon>
        <taxon>Lauraceae</taxon>
        <taxon>Persea</taxon>
    </lineage>
</organism>
<dbReference type="EMBL" id="CM056811">
    <property type="protein sequence ID" value="KAJ8636861.1"/>
    <property type="molecule type" value="Genomic_DNA"/>
</dbReference>
<accession>A0ACC2LUX6</accession>
<comment type="caution">
    <text evidence="1">The sequence shown here is derived from an EMBL/GenBank/DDBJ whole genome shotgun (WGS) entry which is preliminary data.</text>
</comment>
<reference evidence="1 2" key="1">
    <citation type="journal article" date="2022" name="Hortic Res">
        <title>A haplotype resolved chromosomal level avocado genome allows analysis of novel avocado genes.</title>
        <authorList>
            <person name="Nath O."/>
            <person name="Fletcher S.J."/>
            <person name="Hayward A."/>
            <person name="Shaw L.M."/>
            <person name="Masouleh A.K."/>
            <person name="Furtado A."/>
            <person name="Henry R.J."/>
            <person name="Mitter N."/>
        </authorList>
    </citation>
    <scope>NUCLEOTIDE SEQUENCE [LARGE SCALE GENOMIC DNA]</scope>
    <source>
        <strain evidence="2">cv. Hass</strain>
    </source>
</reference>
<gene>
    <name evidence="1" type="ORF">MRB53_011128</name>
</gene>
<sequence>MQAKISEALNLANSSVEDHRCRQLDQRGKAVEIGAFLFRRRRRTMKKEAAAAELQPNKSKRPSERERERASARAREPIASLSGENRRIESSPSLKDFVIVQGDNSIWIEWTSMRKSRRLEKGLMGLFTRLLTA</sequence>
<protein>
    <submittedName>
        <fullName evidence="1">Uncharacterized protein</fullName>
    </submittedName>
</protein>
<evidence type="ECO:0000313" key="1">
    <source>
        <dbReference type="EMBL" id="KAJ8636861.1"/>
    </source>
</evidence>
<keyword evidence="2" id="KW-1185">Reference proteome</keyword>
<proteinExistence type="predicted"/>
<name>A0ACC2LUX6_PERAE</name>
<dbReference type="Proteomes" id="UP001234297">
    <property type="component" value="Chromosome 3"/>
</dbReference>
<evidence type="ECO:0000313" key="2">
    <source>
        <dbReference type="Proteomes" id="UP001234297"/>
    </source>
</evidence>